<name>A0A383W962_TETOB</name>
<evidence type="ECO:0000313" key="3">
    <source>
        <dbReference type="EMBL" id="SZX73712.1"/>
    </source>
</evidence>
<keyword evidence="2" id="KW-1133">Transmembrane helix</keyword>
<feature type="region of interest" description="Disordered" evidence="1">
    <location>
        <begin position="234"/>
        <end position="256"/>
    </location>
</feature>
<dbReference type="AlphaFoldDB" id="A0A383W962"/>
<feature type="region of interest" description="Disordered" evidence="1">
    <location>
        <begin position="133"/>
        <end position="152"/>
    </location>
</feature>
<gene>
    <name evidence="3" type="ORF">BQ4739_LOCUS13965</name>
</gene>
<proteinExistence type="predicted"/>
<feature type="transmembrane region" description="Helical" evidence="2">
    <location>
        <begin position="61"/>
        <end position="82"/>
    </location>
</feature>
<keyword evidence="2" id="KW-0812">Transmembrane</keyword>
<accession>A0A383W962</accession>
<keyword evidence="4" id="KW-1185">Reference proteome</keyword>
<evidence type="ECO:0000256" key="1">
    <source>
        <dbReference type="SAM" id="MobiDB-lite"/>
    </source>
</evidence>
<feature type="transmembrane region" description="Helical" evidence="2">
    <location>
        <begin position="102"/>
        <end position="123"/>
    </location>
</feature>
<evidence type="ECO:0000256" key="2">
    <source>
        <dbReference type="SAM" id="Phobius"/>
    </source>
</evidence>
<dbReference type="EMBL" id="FNXT01001197">
    <property type="protein sequence ID" value="SZX73712.1"/>
    <property type="molecule type" value="Genomic_DNA"/>
</dbReference>
<organism evidence="3 4">
    <name type="scientific">Tetradesmus obliquus</name>
    <name type="common">Green alga</name>
    <name type="synonym">Acutodesmus obliquus</name>
    <dbReference type="NCBI Taxonomy" id="3088"/>
    <lineage>
        <taxon>Eukaryota</taxon>
        <taxon>Viridiplantae</taxon>
        <taxon>Chlorophyta</taxon>
        <taxon>core chlorophytes</taxon>
        <taxon>Chlorophyceae</taxon>
        <taxon>CS clade</taxon>
        <taxon>Sphaeropleales</taxon>
        <taxon>Scenedesmaceae</taxon>
        <taxon>Tetradesmus</taxon>
    </lineage>
</organism>
<sequence>MSSCRMLQSSCWVPRVSKPQQRALRPLHAQCLCKLSDGSDHRKPLSRQPARVQLPVPLPRLLAGCGAAAASLLLPLLPAWASDSFDYTDTYLDPSVAESPDILGTLLIVVVTYFTVMLLYLWLSSFLDEEDAAAGGSNGKQQSPSDRAELPPSYGEFLDAHVRSYVAPGAPRPGRVAALRELGQGQPLEGEDLPGLKARLAAGAAEALDQQMRDCERLVRTKLLSRKLGFGPARTAAASQSSSSSSSDGQQQRHQPDVAALLSATVLSSPGGLSSPAHRAEIDKLIEQHLDDLLPPGNGAFQDDLVVRQVLRRLVGTLVVEEALLLLEGVDAGRRALEEGGGAAKPASKHWALW</sequence>
<keyword evidence="2" id="KW-0472">Membrane</keyword>
<feature type="compositionally biased region" description="Low complexity" evidence="1">
    <location>
        <begin position="239"/>
        <end position="252"/>
    </location>
</feature>
<protein>
    <submittedName>
        <fullName evidence="3">Uncharacterized protein</fullName>
    </submittedName>
</protein>
<dbReference type="Proteomes" id="UP000256970">
    <property type="component" value="Unassembled WGS sequence"/>
</dbReference>
<reference evidence="3 4" key="1">
    <citation type="submission" date="2016-10" db="EMBL/GenBank/DDBJ databases">
        <authorList>
            <person name="Cai Z."/>
        </authorList>
    </citation>
    <scope>NUCLEOTIDE SEQUENCE [LARGE SCALE GENOMIC DNA]</scope>
</reference>
<evidence type="ECO:0000313" key="4">
    <source>
        <dbReference type="Proteomes" id="UP000256970"/>
    </source>
</evidence>